<proteinExistence type="predicted"/>
<dbReference type="EMBL" id="CCKQ01000085">
    <property type="protein sequence ID" value="CDW71148.1"/>
    <property type="molecule type" value="Genomic_DNA"/>
</dbReference>
<feature type="chain" id="PRO_5001728966" evidence="1">
    <location>
        <begin position="21"/>
        <end position="350"/>
    </location>
</feature>
<protein>
    <submittedName>
        <fullName evidence="2">Uncharacterized protein</fullName>
    </submittedName>
</protein>
<dbReference type="Proteomes" id="UP000039865">
    <property type="component" value="Unassembled WGS sequence"/>
</dbReference>
<dbReference type="InParanoid" id="A0A077ZMG1"/>
<evidence type="ECO:0000313" key="2">
    <source>
        <dbReference type="EMBL" id="CDW71148.1"/>
    </source>
</evidence>
<gene>
    <name evidence="2" type="primary">Contig18850.g20006</name>
    <name evidence="2" type="ORF">STYLEM_87</name>
</gene>
<dbReference type="AlphaFoldDB" id="A0A077ZMG1"/>
<sequence>MSQIIIIYLILALSIQLGQSQKIYQESQFFDLYNNQLDQEISTKGILQTNTCPTGTIYYPFVFGGTATDCSQDVVLKGFGVDSSGNSVITGTVDTTSLVTSVCSMYTNGVAGKFSFLAYIDQYGNVKWMNIIANNALMVPGDPQIAGTLTYLGMNYNQKFRISQVQTATGTGALEVSLDKFLPLTTDVLSSLRLEVDASTQDLFVQMQIKTSYFNDASRTVTLIMKLDKTLAIKWWKRVQGLPANENVYAATLTESSKLWSVHLIYTDVSTQKYQIVRIEKSNGDFDNECLFMNSLASTSQVTMEINSDGSLWGLGLQETGSNYFAFATGKTSDNTMSSYYKSTISLKSK</sequence>
<keyword evidence="1" id="KW-0732">Signal</keyword>
<name>A0A077ZMG1_STYLE</name>
<accession>A0A077ZMG1</accession>
<keyword evidence="3" id="KW-1185">Reference proteome</keyword>
<evidence type="ECO:0000313" key="3">
    <source>
        <dbReference type="Proteomes" id="UP000039865"/>
    </source>
</evidence>
<evidence type="ECO:0000256" key="1">
    <source>
        <dbReference type="SAM" id="SignalP"/>
    </source>
</evidence>
<reference evidence="2 3" key="1">
    <citation type="submission" date="2014-06" db="EMBL/GenBank/DDBJ databases">
        <authorList>
            <person name="Swart Estienne"/>
        </authorList>
    </citation>
    <scope>NUCLEOTIDE SEQUENCE [LARGE SCALE GENOMIC DNA]</scope>
    <source>
        <strain evidence="2 3">130c</strain>
    </source>
</reference>
<feature type="signal peptide" evidence="1">
    <location>
        <begin position="1"/>
        <end position="20"/>
    </location>
</feature>
<organism evidence="2 3">
    <name type="scientific">Stylonychia lemnae</name>
    <name type="common">Ciliate</name>
    <dbReference type="NCBI Taxonomy" id="5949"/>
    <lineage>
        <taxon>Eukaryota</taxon>
        <taxon>Sar</taxon>
        <taxon>Alveolata</taxon>
        <taxon>Ciliophora</taxon>
        <taxon>Intramacronucleata</taxon>
        <taxon>Spirotrichea</taxon>
        <taxon>Stichotrichia</taxon>
        <taxon>Sporadotrichida</taxon>
        <taxon>Oxytrichidae</taxon>
        <taxon>Stylonychinae</taxon>
        <taxon>Stylonychia</taxon>
    </lineage>
</organism>